<feature type="compositionally biased region" description="Polar residues" evidence="1">
    <location>
        <begin position="59"/>
        <end position="72"/>
    </location>
</feature>
<organism evidence="2 3">
    <name type="scientific">Prevotella melaninogenica</name>
    <dbReference type="NCBI Taxonomy" id="28132"/>
    <lineage>
        <taxon>Bacteria</taxon>
        <taxon>Pseudomonadati</taxon>
        <taxon>Bacteroidota</taxon>
        <taxon>Bacteroidia</taxon>
        <taxon>Bacteroidales</taxon>
        <taxon>Prevotellaceae</taxon>
        <taxon>Prevotella</taxon>
    </lineage>
</organism>
<gene>
    <name evidence="2" type="ORF">J5A58_07880</name>
</gene>
<protein>
    <recommendedName>
        <fullName evidence="4">Aminotransferase</fullName>
    </recommendedName>
</protein>
<evidence type="ECO:0008006" key="4">
    <source>
        <dbReference type="Google" id="ProtNLM"/>
    </source>
</evidence>
<accession>A0ABX7XPG9</accession>
<proteinExistence type="predicted"/>
<evidence type="ECO:0000313" key="3">
    <source>
        <dbReference type="Proteomes" id="UP000682195"/>
    </source>
</evidence>
<feature type="region of interest" description="Disordered" evidence="1">
    <location>
        <begin position="27"/>
        <end position="72"/>
    </location>
</feature>
<name>A0ABX7XPG9_9BACT</name>
<dbReference type="RefSeq" id="WP_211807489.1">
    <property type="nucleotide sequence ID" value="NZ_CP072361.1"/>
</dbReference>
<dbReference type="EMBL" id="CP072361">
    <property type="protein sequence ID" value="QUB75422.1"/>
    <property type="molecule type" value="Genomic_DNA"/>
</dbReference>
<reference evidence="2 3" key="1">
    <citation type="submission" date="2021-03" db="EMBL/GenBank/DDBJ databases">
        <title>Human Oral Microbial Genomes.</title>
        <authorList>
            <person name="Johnston C.D."/>
            <person name="Chen T."/>
            <person name="Dewhirst F.E."/>
        </authorList>
    </citation>
    <scope>NUCLEOTIDE SEQUENCE [LARGE SCALE GENOMIC DNA]</scope>
    <source>
        <strain evidence="2 3">F0054</strain>
    </source>
</reference>
<dbReference type="Proteomes" id="UP000682195">
    <property type="component" value="Chromosome 1"/>
</dbReference>
<evidence type="ECO:0000313" key="2">
    <source>
        <dbReference type="EMBL" id="QUB75422.1"/>
    </source>
</evidence>
<sequence>MKTKYIKPMTATYAVISENFICNSKTTDSASIGGAGSANEKEQPDIQIGGPGVAGSKANPFTEQNSTNTWED</sequence>
<evidence type="ECO:0000256" key="1">
    <source>
        <dbReference type="SAM" id="MobiDB-lite"/>
    </source>
</evidence>
<keyword evidence="3" id="KW-1185">Reference proteome</keyword>